<dbReference type="STRING" id="7375.A0A0L0CM62"/>
<proteinExistence type="predicted"/>
<name>A0A0L0CM62_LUCCU</name>
<evidence type="ECO:0000313" key="3">
    <source>
        <dbReference type="Proteomes" id="UP000037069"/>
    </source>
</evidence>
<dbReference type="EMBL" id="JRES01001003">
    <property type="protein sequence ID" value="KNC26220.1"/>
    <property type="molecule type" value="Genomic_DNA"/>
</dbReference>
<gene>
    <name evidence="2" type="ORF">FF38_03114</name>
    <name evidence="1" type="ORF">FF38_05396</name>
</gene>
<accession>A0A0L0CM62</accession>
<dbReference type="AlphaFoldDB" id="A0A0L0CM62"/>
<reference evidence="2 3" key="1">
    <citation type="journal article" date="2015" name="Nat. Commun.">
        <title>Lucilia cuprina genome unlocks parasitic fly biology to underpin future interventions.</title>
        <authorList>
            <person name="Anstead C.A."/>
            <person name="Korhonen P.K."/>
            <person name="Young N.D."/>
            <person name="Hall R.S."/>
            <person name="Jex A.R."/>
            <person name="Murali S.C."/>
            <person name="Hughes D.S."/>
            <person name="Lee S.F."/>
            <person name="Perry T."/>
            <person name="Stroehlein A.J."/>
            <person name="Ansell B.R."/>
            <person name="Breugelmans B."/>
            <person name="Hofmann A."/>
            <person name="Qu J."/>
            <person name="Dugan S."/>
            <person name="Lee S.L."/>
            <person name="Chao H."/>
            <person name="Dinh H."/>
            <person name="Han Y."/>
            <person name="Doddapaneni H.V."/>
            <person name="Worley K.C."/>
            <person name="Muzny D.M."/>
            <person name="Ioannidis P."/>
            <person name="Waterhouse R.M."/>
            <person name="Zdobnov E.M."/>
            <person name="James P.J."/>
            <person name="Bagnall N.H."/>
            <person name="Kotze A.C."/>
            <person name="Gibbs R.A."/>
            <person name="Richards S."/>
            <person name="Batterham P."/>
            <person name="Gasser R.B."/>
        </authorList>
    </citation>
    <scope>NUCLEOTIDE SEQUENCE [LARGE SCALE GENOMIC DNA]</scope>
    <source>
        <strain evidence="2 3">LS</strain>
        <tissue evidence="2">Full body</tissue>
    </source>
</reference>
<keyword evidence="3" id="KW-1185">Reference proteome</keyword>
<sequence>MSNEFKYVYQMASTSLNDIKNIVNAYLEKRKYGKSYNDLIEEYKFRDLLIKPEAKIPDTIKNEDYRKIYVFYFNLKLCQQLIDYVIDYTNKHKEEIEHAEEILVDDIINAFNIIQRDYVSKCVLEIEEIVQTDSWPKPSVNFDENMERRVRDFLVMKFLINELTKISTMVIEVITNDYNPTIVIL</sequence>
<evidence type="ECO:0000313" key="1">
    <source>
        <dbReference type="EMBL" id="KNC26220.1"/>
    </source>
</evidence>
<organism evidence="2 3">
    <name type="scientific">Lucilia cuprina</name>
    <name type="common">Green bottle fly</name>
    <name type="synonym">Australian sheep blowfly</name>
    <dbReference type="NCBI Taxonomy" id="7375"/>
    <lineage>
        <taxon>Eukaryota</taxon>
        <taxon>Metazoa</taxon>
        <taxon>Ecdysozoa</taxon>
        <taxon>Arthropoda</taxon>
        <taxon>Hexapoda</taxon>
        <taxon>Insecta</taxon>
        <taxon>Pterygota</taxon>
        <taxon>Neoptera</taxon>
        <taxon>Endopterygota</taxon>
        <taxon>Diptera</taxon>
        <taxon>Brachycera</taxon>
        <taxon>Muscomorpha</taxon>
        <taxon>Oestroidea</taxon>
        <taxon>Calliphoridae</taxon>
        <taxon>Luciliinae</taxon>
        <taxon>Lucilia</taxon>
    </lineage>
</organism>
<evidence type="ECO:0000313" key="2">
    <source>
        <dbReference type="EMBL" id="KNC32534.1"/>
    </source>
</evidence>
<dbReference type="Proteomes" id="UP000037069">
    <property type="component" value="Unassembled WGS sequence"/>
</dbReference>
<protein>
    <submittedName>
        <fullName evidence="2">Uncharacterized protein</fullName>
    </submittedName>
</protein>
<dbReference type="EMBL" id="JRES01000302">
    <property type="protein sequence ID" value="KNC32534.1"/>
    <property type="molecule type" value="Genomic_DNA"/>
</dbReference>
<comment type="caution">
    <text evidence="2">The sequence shown here is derived from an EMBL/GenBank/DDBJ whole genome shotgun (WGS) entry which is preliminary data.</text>
</comment>